<dbReference type="PANTHER" id="PTHR43022">
    <property type="entry name" value="PROTEIN SMF"/>
    <property type="match status" value="1"/>
</dbReference>
<keyword evidence="4" id="KW-1185">Reference proteome</keyword>
<dbReference type="RefSeq" id="WP_254758938.1">
    <property type="nucleotide sequence ID" value="NZ_JANCLT010000005.1"/>
</dbReference>
<evidence type="ECO:0000313" key="4">
    <source>
        <dbReference type="Proteomes" id="UP001156102"/>
    </source>
</evidence>
<sequence length="289" mass="32623">MKQERLLHVHWALFDNHKAMQRLMQWDPDLQQVYTQSPSGLQTLLMLSPRQAQALFYCLHHIPLSSIISQLQCEQIFYVTIWDADYPALLQQIYDPPFILYGKGSRNLLQHACKLAVVGTRTPSSYGMASLQGILRDLLQYDVLIVSGMANGIDTAAHRLALEQKKPTIAVLGGGFRYIYPQTNYTVLKKWQALLLLLSEYPPHVRPQKWHFPKRNRIISGLSQGVLVAEAKERSGSLITADCALEQNRELFAVPGPPFLPTAAGPNRLIQQGAKLVMNAADIIEELWN</sequence>
<feature type="domain" description="Smf/DprA SLOG" evidence="2">
    <location>
        <begin position="78"/>
        <end position="287"/>
    </location>
</feature>
<comment type="similarity">
    <text evidence="1">Belongs to the DprA/Smf family.</text>
</comment>
<dbReference type="Pfam" id="PF02481">
    <property type="entry name" value="DNA_processg_A"/>
    <property type="match status" value="1"/>
</dbReference>
<dbReference type="Proteomes" id="UP001156102">
    <property type="component" value="Unassembled WGS sequence"/>
</dbReference>
<reference evidence="3" key="1">
    <citation type="submission" date="2022-07" db="EMBL/GenBank/DDBJ databases">
        <authorList>
            <person name="Li W.-J."/>
            <person name="Deng Q.-Q."/>
        </authorList>
    </citation>
    <scope>NUCLEOTIDE SEQUENCE</scope>
    <source>
        <strain evidence="3">SYSU M60031</strain>
    </source>
</reference>
<gene>
    <name evidence="3" type="primary">dprA</name>
    <name evidence="3" type="ORF">NK662_10745</name>
</gene>
<dbReference type="GO" id="GO:0009294">
    <property type="term" value="P:DNA-mediated transformation"/>
    <property type="evidence" value="ECO:0007669"/>
    <property type="project" value="InterPro"/>
</dbReference>
<name>A0AA41X9V4_9BACI</name>
<evidence type="ECO:0000313" key="3">
    <source>
        <dbReference type="EMBL" id="MCP8969015.1"/>
    </source>
</evidence>
<comment type="caution">
    <text evidence="3">The sequence shown here is derived from an EMBL/GenBank/DDBJ whole genome shotgun (WGS) entry which is preliminary data.</text>
</comment>
<dbReference type="SUPFAM" id="SSF102405">
    <property type="entry name" value="MCP/YpsA-like"/>
    <property type="match status" value="1"/>
</dbReference>
<dbReference type="AlphaFoldDB" id="A0AA41X9V4"/>
<dbReference type="EMBL" id="JANCLT010000005">
    <property type="protein sequence ID" value="MCP8969015.1"/>
    <property type="molecule type" value="Genomic_DNA"/>
</dbReference>
<accession>A0AA41X9V4</accession>
<evidence type="ECO:0000256" key="1">
    <source>
        <dbReference type="ARBA" id="ARBA00006525"/>
    </source>
</evidence>
<protein>
    <submittedName>
        <fullName evidence="3">DNA-processing protein DprA</fullName>
    </submittedName>
</protein>
<dbReference type="NCBIfam" id="TIGR00732">
    <property type="entry name" value="dprA"/>
    <property type="match status" value="1"/>
</dbReference>
<dbReference type="PANTHER" id="PTHR43022:SF1">
    <property type="entry name" value="PROTEIN SMF"/>
    <property type="match status" value="1"/>
</dbReference>
<organism evidence="3 4">
    <name type="scientific">Ectobacillus ponti</name>
    <dbReference type="NCBI Taxonomy" id="2961894"/>
    <lineage>
        <taxon>Bacteria</taxon>
        <taxon>Bacillati</taxon>
        <taxon>Bacillota</taxon>
        <taxon>Bacilli</taxon>
        <taxon>Bacillales</taxon>
        <taxon>Bacillaceae</taxon>
        <taxon>Ectobacillus</taxon>
    </lineage>
</organism>
<evidence type="ECO:0000259" key="2">
    <source>
        <dbReference type="Pfam" id="PF02481"/>
    </source>
</evidence>
<proteinExistence type="inferred from homology"/>
<dbReference type="Gene3D" id="3.40.50.450">
    <property type="match status" value="1"/>
</dbReference>
<dbReference type="InterPro" id="IPR003488">
    <property type="entry name" value="DprA"/>
</dbReference>
<dbReference type="InterPro" id="IPR057666">
    <property type="entry name" value="DrpA_SLOG"/>
</dbReference>